<organism evidence="1 2">
    <name type="scientific">Flavobacterium johnsoniae</name>
    <name type="common">Cytophaga johnsonae</name>
    <dbReference type="NCBI Taxonomy" id="986"/>
    <lineage>
        <taxon>Bacteria</taxon>
        <taxon>Pseudomonadati</taxon>
        <taxon>Bacteroidota</taxon>
        <taxon>Flavobacteriia</taxon>
        <taxon>Flavobacteriales</taxon>
        <taxon>Flavobacteriaceae</taxon>
        <taxon>Flavobacterium</taxon>
    </lineage>
</organism>
<accession>A0A1M5IS41</accession>
<name>A0A1M5IS41_FLAJO</name>
<sequence length="35" mass="4174">MRSDQKDLEPLNALISRQKTNRKTKNHDIKFQFTA</sequence>
<dbReference type="Proteomes" id="UP000184112">
    <property type="component" value="Unassembled WGS sequence"/>
</dbReference>
<evidence type="ECO:0000313" key="2">
    <source>
        <dbReference type="Proteomes" id="UP000184112"/>
    </source>
</evidence>
<reference evidence="1 2" key="1">
    <citation type="submission" date="2016-11" db="EMBL/GenBank/DDBJ databases">
        <authorList>
            <person name="Jaros S."/>
            <person name="Januszkiewicz K."/>
            <person name="Wedrychowicz H."/>
        </authorList>
    </citation>
    <scope>NUCLEOTIDE SEQUENCE [LARGE SCALE GENOMIC DNA]</scope>
    <source>
        <strain evidence="1 2">DSM 6792</strain>
    </source>
</reference>
<evidence type="ECO:0000313" key="1">
    <source>
        <dbReference type="EMBL" id="SHG31162.1"/>
    </source>
</evidence>
<dbReference type="EMBL" id="FQWH01000002">
    <property type="protein sequence ID" value="SHG31162.1"/>
    <property type="molecule type" value="Genomic_DNA"/>
</dbReference>
<proteinExistence type="predicted"/>
<dbReference type="AlphaFoldDB" id="A0A1M5IS41"/>
<protein>
    <submittedName>
        <fullName evidence="1">Uncharacterized protein</fullName>
    </submittedName>
</protein>
<gene>
    <name evidence="1" type="ORF">SAMN05444388_102230</name>
</gene>